<evidence type="ECO:0000313" key="5">
    <source>
        <dbReference type="Proteomes" id="UP000287502"/>
    </source>
</evidence>
<dbReference type="AlphaFoldDB" id="A0A3R5UZZ0"/>
<dbReference type="Gene3D" id="3.30.2400.30">
    <property type="match status" value="1"/>
</dbReference>
<keyword evidence="3" id="KW-1284">Encapsulin nanocompartment</keyword>
<dbReference type="KEGG" id="gtl:EP073_02765"/>
<dbReference type="Gene3D" id="3.30.2320.10">
    <property type="entry name" value="hypothetical protein PF0899 domain"/>
    <property type="match status" value="1"/>
</dbReference>
<evidence type="ECO:0000313" key="4">
    <source>
        <dbReference type="EMBL" id="QAR32356.1"/>
    </source>
</evidence>
<dbReference type="OrthoDB" id="2922at2"/>
<comment type="similarity">
    <text evidence="2">Belongs to the encapsulin family. Family 1 subfamily.</text>
</comment>
<dbReference type="NCBIfam" id="NF041155">
    <property type="entry name" value="encap_f1"/>
    <property type="match status" value="1"/>
</dbReference>
<comment type="subcellular location">
    <subcellularLocation>
        <location evidence="1">Encapsulin nanocompartment</location>
    </subcellularLocation>
</comment>
<evidence type="ECO:0000256" key="1">
    <source>
        <dbReference type="ARBA" id="ARBA00033738"/>
    </source>
</evidence>
<gene>
    <name evidence="4" type="ORF">EP073_02765</name>
</gene>
<dbReference type="PANTHER" id="PTHR37165:SF1">
    <property type="entry name" value="TYPE 1 ENCAPSULIN SHELL PROTEIN"/>
    <property type="match status" value="1"/>
</dbReference>
<dbReference type="InterPro" id="IPR007544">
    <property type="entry name" value="ENCAP"/>
</dbReference>
<dbReference type="RefSeq" id="WP_128465643.1">
    <property type="nucleotide sequence ID" value="NZ_CP035108.1"/>
</dbReference>
<organism evidence="4 5">
    <name type="scientific">Geovibrio thiophilus</name>
    <dbReference type="NCBI Taxonomy" id="139438"/>
    <lineage>
        <taxon>Bacteria</taxon>
        <taxon>Pseudomonadati</taxon>
        <taxon>Deferribacterota</taxon>
        <taxon>Deferribacteres</taxon>
        <taxon>Deferribacterales</taxon>
        <taxon>Geovibrionaceae</taxon>
        <taxon>Geovibrio</taxon>
    </lineage>
</organism>
<dbReference type="PANTHER" id="PTHR37165">
    <property type="entry name" value="PEPTIDASE U56 FAMILY"/>
    <property type="match status" value="1"/>
</dbReference>
<reference evidence="4 5" key="1">
    <citation type="submission" date="2019-01" db="EMBL/GenBank/DDBJ databases">
        <title>Geovibrio thiophilus DSM 11263, complete genome.</title>
        <authorList>
            <person name="Spring S."/>
            <person name="Bunk B."/>
            <person name="Sproer C."/>
        </authorList>
    </citation>
    <scope>NUCLEOTIDE SEQUENCE [LARGE SCALE GENOMIC DNA]</scope>
    <source>
        <strain evidence="4 5">DSM 11263</strain>
    </source>
</reference>
<dbReference type="Proteomes" id="UP000287502">
    <property type="component" value="Chromosome"/>
</dbReference>
<dbReference type="InterPro" id="IPR051429">
    <property type="entry name" value="Encapsulin_nc"/>
</dbReference>
<sequence>MNLLRKDFAPISAAAWKEINTLAKETLSANLSARKFADVEGPYGIDYTAVSVGRLTLPAKQKAGEVCFGVHKVLPLVEARVNFSLDIWELDNIDRGAKDLELEPLTAAARKLAAFEENAVFNGFKDSGIEGLNQLTAKSKIAMTLDKDSIVDAVSEAQTRMMKEGITGGANLVVNPALWKYLARLFPGGTLGDLIKEQIKGSIVYSEAVEGALLVADREGDLELTVGQDFAVGYHNHDSEKVHLFLTESFTFRVITPEAVVGFSVK</sequence>
<accession>A0A3R5UZZ0</accession>
<proteinExistence type="inferred from homology"/>
<keyword evidence="5" id="KW-1185">Reference proteome</keyword>
<dbReference type="PIRSF" id="PIRSF019254">
    <property type="entry name" value="CFP29"/>
    <property type="match status" value="1"/>
</dbReference>
<dbReference type="GO" id="GO:0140737">
    <property type="term" value="C:encapsulin nanocompartment"/>
    <property type="evidence" value="ECO:0007669"/>
    <property type="project" value="UniProtKB-SubCell"/>
</dbReference>
<dbReference type="EMBL" id="CP035108">
    <property type="protein sequence ID" value="QAR32356.1"/>
    <property type="molecule type" value="Genomic_DNA"/>
</dbReference>
<evidence type="ECO:0000256" key="3">
    <source>
        <dbReference type="ARBA" id="ARBA00033787"/>
    </source>
</evidence>
<dbReference type="Pfam" id="PF04454">
    <property type="entry name" value="Linocin_M18"/>
    <property type="match status" value="1"/>
</dbReference>
<protein>
    <submittedName>
        <fullName evidence="4">Bacteriocin</fullName>
    </submittedName>
</protein>
<name>A0A3R5UZZ0_9BACT</name>
<evidence type="ECO:0000256" key="2">
    <source>
        <dbReference type="ARBA" id="ARBA00033743"/>
    </source>
</evidence>